<dbReference type="GO" id="GO:0003924">
    <property type="term" value="F:GTPase activity"/>
    <property type="evidence" value="ECO:0007669"/>
    <property type="project" value="TreeGrafter"/>
</dbReference>
<name>A0AAW3BQE1_9TRYP</name>
<evidence type="ECO:0000256" key="2">
    <source>
        <dbReference type="ARBA" id="ARBA00022741"/>
    </source>
</evidence>
<proteinExistence type="inferred from homology"/>
<comment type="subunit">
    <text evidence="5">Binds to RNA polymerase II (RNAPII).</text>
</comment>
<keyword evidence="2 5" id="KW-0547">Nucleotide-binding</keyword>
<dbReference type="Gene3D" id="3.40.50.300">
    <property type="entry name" value="P-loop containing nucleotide triphosphate hydrolases"/>
    <property type="match status" value="1"/>
</dbReference>
<dbReference type="AlphaFoldDB" id="A0AAW3BQE1"/>
<dbReference type="PANTHER" id="PTHR21231">
    <property type="entry name" value="XPA-BINDING PROTEIN 1-RELATED"/>
    <property type="match status" value="1"/>
</dbReference>
<evidence type="ECO:0000256" key="3">
    <source>
        <dbReference type="ARBA" id="ARBA00022801"/>
    </source>
</evidence>
<dbReference type="Pfam" id="PF03029">
    <property type="entry name" value="ATP_bind_1"/>
    <property type="match status" value="1"/>
</dbReference>
<keyword evidence="3 5" id="KW-0378">Hydrolase</keyword>
<dbReference type="EMBL" id="JBAMZN010000027">
    <property type="protein sequence ID" value="KAL0523370.1"/>
    <property type="molecule type" value="Genomic_DNA"/>
</dbReference>
<evidence type="ECO:0000256" key="5">
    <source>
        <dbReference type="RuleBase" id="RU365059"/>
    </source>
</evidence>
<sequence length="111" mass="12620">MFSLSSMVCFDCPFINVLTKCDLLSKEFKENGVLEHFCMCDFDYMDLSRLPPRFRAMSRQVGALLTDFNLVTFRPVDIEEVGDVSNLCSVLDETLQVADEAEVQDHDLANN</sequence>
<evidence type="ECO:0000256" key="1">
    <source>
        <dbReference type="ARBA" id="ARBA00005290"/>
    </source>
</evidence>
<evidence type="ECO:0000313" key="6">
    <source>
        <dbReference type="EMBL" id="KAL0523370.1"/>
    </source>
</evidence>
<comment type="function">
    <text evidence="5">Small GTPase required for proper nuclear import of RNA polymerase II and III (RNAPII and RNAPIII). May act at an RNAP assembly step prior to nuclear import.</text>
</comment>
<reference evidence="6 7" key="1">
    <citation type="submission" date="2024-02" db="EMBL/GenBank/DDBJ databases">
        <title>FIRST GENOME SEQUENCES OF Leishmania (Viannia) shawi, Leishmania (Viannia) lindenbergi AND Leishmania (Viannia) utingensis.</title>
        <authorList>
            <person name="Resadore F."/>
            <person name="Custodio M.G.F."/>
            <person name="Boite M.C."/>
            <person name="Cupolillo E."/>
            <person name="Ferreira G.E.M."/>
        </authorList>
    </citation>
    <scope>NUCLEOTIDE SEQUENCE [LARGE SCALE GENOMIC DNA]</scope>
    <source>
        <strain evidence="6 7">MDAS/BR/1979/M5533</strain>
    </source>
</reference>
<dbReference type="GO" id="GO:0005525">
    <property type="term" value="F:GTP binding"/>
    <property type="evidence" value="ECO:0007669"/>
    <property type="project" value="UniProtKB-KW"/>
</dbReference>
<keyword evidence="7" id="KW-1185">Reference proteome</keyword>
<comment type="caution">
    <text evidence="6">The sequence shown here is derived from an EMBL/GenBank/DDBJ whole genome shotgun (WGS) entry which is preliminary data.</text>
</comment>
<protein>
    <recommendedName>
        <fullName evidence="5">GPN-loop GTPase 3</fullName>
    </recommendedName>
</protein>
<evidence type="ECO:0000313" key="7">
    <source>
        <dbReference type="Proteomes" id="UP001501274"/>
    </source>
</evidence>
<dbReference type="InterPro" id="IPR027417">
    <property type="entry name" value="P-loop_NTPase"/>
</dbReference>
<gene>
    <name evidence="6" type="ORF">Q4I28_004502</name>
</gene>
<evidence type="ECO:0000256" key="4">
    <source>
        <dbReference type="ARBA" id="ARBA00023134"/>
    </source>
</evidence>
<feature type="unsure residue" description="D or N" evidence="6">
    <location>
        <position position="83"/>
    </location>
</feature>
<organism evidence="6 7">
    <name type="scientific">Leishmania naiffi</name>
    <dbReference type="NCBI Taxonomy" id="5678"/>
    <lineage>
        <taxon>Eukaryota</taxon>
        <taxon>Discoba</taxon>
        <taxon>Euglenozoa</taxon>
        <taxon>Kinetoplastea</taxon>
        <taxon>Metakinetoplastina</taxon>
        <taxon>Trypanosomatida</taxon>
        <taxon>Trypanosomatidae</taxon>
        <taxon>Leishmaniinae</taxon>
        <taxon>Leishmania</taxon>
        <taxon>Leishmania naiffi species complex</taxon>
    </lineage>
</organism>
<dbReference type="Proteomes" id="UP001501274">
    <property type="component" value="Unassembled WGS sequence"/>
</dbReference>
<dbReference type="PANTHER" id="PTHR21231:SF7">
    <property type="entry name" value="GPN-LOOP GTPASE 3"/>
    <property type="match status" value="1"/>
</dbReference>
<dbReference type="InterPro" id="IPR004130">
    <property type="entry name" value="Gpn"/>
</dbReference>
<comment type="similarity">
    <text evidence="1 5">Belongs to the GPN-loop GTPase family.</text>
</comment>
<keyword evidence="4 5" id="KW-0342">GTP-binding</keyword>
<accession>A0AAW3BQE1</accession>